<feature type="region of interest" description="Disordered" evidence="1">
    <location>
        <begin position="54"/>
        <end position="76"/>
    </location>
</feature>
<name>A0AAV7EH55_ARIFI</name>
<comment type="caution">
    <text evidence="2">The sequence shown here is derived from an EMBL/GenBank/DDBJ whole genome shotgun (WGS) entry which is preliminary data.</text>
</comment>
<dbReference type="PANTHER" id="PTHR37611">
    <property type="entry name" value="VIRUS-SPECIFIC-SIGNALING-PATHWAY REGULATED PROTEIN-RELATED"/>
    <property type="match status" value="1"/>
</dbReference>
<accession>A0AAV7EH55</accession>
<evidence type="ECO:0000256" key="1">
    <source>
        <dbReference type="SAM" id="MobiDB-lite"/>
    </source>
</evidence>
<evidence type="ECO:0000313" key="2">
    <source>
        <dbReference type="EMBL" id="KAG9448009.1"/>
    </source>
</evidence>
<evidence type="ECO:0000313" key="3">
    <source>
        <dbReference type="Proteomes" id="UP000825729"/>
    </source>
</evidence>
<protein>
    <submittedName>
        <fullName evidence="2">Uncharacterized protein</fullName>
    </submittedName>
</protein>
<sequence>MAASVSSDNWETLFEDAPQMDESLLMAFLEESQMLEEAEDERLGCVIRSLQEEIESRADSEEPNEEYSCGSRDLVNDGGFMEEDEDGKDYCSETSMCRVDDSFEYWVDIDVVGPCHEMGGWLLDMGVASQFAEQGDYPGTSSFSYYGEGYSGEEMMEQDYSIPLWQDSYDYRASM</sequence>
<dbReference type="AlphaFoldDB" id="A0AAV7EH55"/>
<dbReference type="Proteomes" id="UP000825729">
    <property type="component" value="Unassembled WGS sequence"/>
</dbReference>
<proteinExistence type="predicted"/>
<dbReference type="PANTHER" id="PTHR37611:SF4">
    <property type="entry name" value="OS06G0538400 PROTEIN"/>
    <property type="match status" value="1"/>
</dbReference>
<dbReference type="EMBL" id="JAINDJ010000005">
    <property type="protein sequence ID" value="KAG9448009.1"/>
    <property type="molecule type" value="Genomic_DNA"/>
</dbReference>
<reference evidence="2 3" key="1">
    <citation type="submission" date="2021-07" db="EMBL/GenBank/DDBJ databases">
        <title>The Aristolochia fimbriata genome: insights into angiosperm evolution, floral development and chemical biosynthesis.</title>
        <authorList>
            <person name="Jiao Y."/>
        </authorList>
    </citation>
    <scope>NUCLEOTIDE SEQUENCE [LARGE SCALE GENOMIC DNA]</scope>
    <source>
        <strain evidence="2">IBCAS-2021</strain>
        <tissue evidence="2">Leaf</tissue>
    </source>
</reference>
<gene>
    <name evidence="2" type="ORF">H6P81_014137</name>
</gene>
<keyword evidence="3" id="KW-1185">Reference proteome</keyword>
<organism evidence="2 3">
    <name type="scientific">Aristolochia fimbriata</name>
    <name type="common">White veined hardy Dutchman's pipe vine</name>
    <dbReference type="NCBI Taxonomy" id="158543"/>
    <lineage>
        <taxon>Eukaryota</taxon>
        <taxon>Viridiplantae</taxon>
        <taxon>Streptophyta</taxon>
        <taxon>Embryophyta</taxon>
        <taxon>Tracheophyta</taxon>
        <taxon>Spermatophyta</taxon>
        <taxon>Magnoliopsida</taxon>
        <taxon>Magnoliidae</taxon>
        <taxon>Piperales</taxon>
        <taxon>Aristolochiaceae</taxon>
        <taxon>Aristolochia</taxon>
    </lineage>
</organism>